<comment type="caution">
    <text evidence="2">The sequence shown here is derived from an EMBL/GenBank/DDBJ whole genome shotgun (WGS) entry which is preliminary data.</text>
</comment>
<organism evidence="2 3">
    <name type="scientific">Candidatus Kaiserbacteria bacterium RIFCSPHIGHO2_02_FULL_55_17</name>
    <dbReference type="NCBI Taxonomy" id="1798496"/>
    <lineage>
        <taxon>Bacteria</taxon>
        <taxon>Candidatus Kaiseribacteriota</taxon>
    </lineage>
</organism>
<dbReference type="Proteomes" id="UP000177232">
    <property type="component" value="Unassembled WGS sequence"/>
</dbReference>
<reference evidence="2 3" key="1">
    <citation type="journal article" date="2016" name="Nat. Commun.">
        <title>Thousands of microbial genomes shed light on interconnected biogeochemical processes in an aquifer system.</title>
        <authorList>
            <person name="Anantharaman K."/>
            <person name="Brown C.T."/>
            <person name="Hug L.A."/>
            <person name="Sharon I."/>
            <person name="Castelle C.J."/>
            <person name="Probst A.J."/>
            <person name="Thomas B.C."/>
            <person name="Singh A."/>
            <person name="Wilkins M.J."/>
            <person name="Karaoz U."/>
            <person name="Brodie E.L."/>
            <person name="Williams K.H."/>
            <person name="Hubbard S.S."/>
            <person name="Banfield J.F."/>
        </authorList>
    </citation>
    <scope>NUCLEOTIDE SEQUENCE [LARGE SCALE GENOMIC DNA]</scope>
</reference>
<evidence type="ECO:0000313" key="3">
    <source>
        <dbReference type="Proteomes" id="UP000177232"/>
    </source>
</evidence>
<accession>A0A1F6DRM0</accession>
<feature type="domain" description="DUF6922" evidence="1">
    <location>
        <begin position="9"/>
        <end position="58"/>
    </location>
</feature>
<proteinExistence type="predicted"/>
<evidence type="ECO:0000259" key="1">
    <source>
        <dbReference type="Pfam" id="PF21956"/>
    </source>
</evidence>
<protein>
    <recommendedName>
        <fullName evidence="1">DUF6922 domain-containing protein</fullName>
    </recommendedName>
</protein>
<gene>
    <name evidence="2" type="ORF">A3C94_02590</name>
</gene>
<evidence type="ECO:0000313" key="2">
    <source>
        <dbReference type="EMBL" id="OGG64053.1"/>
    </source>
</evidence>
<dbReference type="EMBL" id="MFLJ01000036">
    <property type="protein sequence ID" value="OGG64053.1"/>
    <property type="molecule type" value="Genomic_DNA"/>
</dbReference>
<name>A0A1F6DRM0_9BACT</name>
<dbReference type="STRING" id="1798496.A3C94_02590"/>
<sequence>MMPLPITKKSLFWDTDVNTISLVENKRYVIERILKFGNLADYMWLKNTYSPDEIKKVIIRDRSELDKRSLNFWCSIYNIENHYVPRNS</sequence>
<dbReference type="AlphaFoldDB" id="A0A1F6DRM0"/>
<dbReference type="Pfam" id="PF21956">
    <property type="entry name" value="DUF6922"/>
    <property type="match status" value="1"/>
</dbReference>
<dbReference type="InterPro" id="IPR053830">
    <property type="entry name" value="DUF6922"/>
</dbReference>